<gene>
    <name evidence="2" type="ORF">METZ01_LOCUS117277</name>
</gene>
<sequence length="705" mass="76624">MDAAHPKLTRHFARLAKLGLACLLAGGSLARGEVQFDVFMGFAGKVRQGEWFPVTFEIFNDGPTFDGQVELRPRFGDNPVYRYNVELATNTRKRFTLAVFADTNAGWSAKLKNGRKTVAKDDELKLDSFDSAAVLVGALSGQQAGGPVLPKTRFKSKWDNDRFAPRVAHLQLDTFPDDPIALSGLNALYLNSARAINLRTEQAAALSTWVLGGGHLILAVDQSGDVTSTPWLESLIRGRFGPVQNSAAGQALHRWAETGGYPDVASPDATFAAGQLATAEVRLAKGEALFELDNRPVAAEANRGLGQVSVLGFNPEREPFKSWTNRAWFWARLAKVPAAWFEKEAPQQYGRSSIDGVYGAMLDSRQVSKLPIVWLLLLLAAYLVIIGPVDRIWLNRINKQMLTWLTFPAYVAIFSLLIYFIGYKLRAGQLELNELHIVDVLPGQQEVLRGRSYVSIYSPLNDDYRLGGSFEQGGIRSEYGGAFRGNMASSLRVQRAPGQLEASARVPIWTSRLLCSEWLAPANGGVTAALTKNGRASYELSIKNGLDKAITGAMLLVEGKVTEVELQSPPGGTRTIRVRIGSSPDSDPHIDFESFSHAGRFENAVNARNMVFGDTEGGRIDPSLVNLVACSFPALLGSSNPAGRPIGDFSSSGGLDLSAHAERGGAVLLLLAEDHAPIPSTGLFETKLAQARTLYRIPLEITETE</sequence>
<dbReference type="InterPro" id="IPR029062">
    <property type="entry name" value="Class_I_gatase-like"/>
</dbReference>
<evidence type="ECO:0000256" key="1">
    <source>
        <dbReference type="SAM" id="Phobius"/>
    </source>
</evidence>
<reference evidence="2" key="1">
    <citation type="submission" date="2018-05" db="EMBL/GenBank/DDBJ databases">
        <authorList>
            <person name="Lanie J.A."/>
            <person name="Ng W.-L."/>
            <person name="Kazmierczak K.M."/>
            <person name="Andrzejewski T.M."/>
            <person name="Davidsen T.M."/>
            <person name="Wayne K.J."/>
            <person name="Tettelin H."/>
            <person name="Glass J.I."/>
            <person name="Rusch D."/>
            <person name="Podicherti R."/>
            <person name="Tsui H.-C.T."/>
            <person name="Winkler M.E."/>
        </authorList>
    </citation>
    <scope>NUCLEOTIDE SEQUENCE</scope>
</reference>
<keyword evidence="1" id="KW-1133">Transmembrane helix</keyword>
<dbReference type="EMBL" id="UINC01015268">
    <property type="protein sequence ID" value="SVA64423.1"/>
    <property type="molecule type" value="Genomic_DNA"/>
</dbReference>
<feature type="transmembrane region" description="Helical" evidence="1">
    <location>
        <begin position="401"/>
        <end position="422"/>
    </location>
</feature>
<keyword evidence="1" id="KW-0472">Membrane</keyword>
<evidence type="ECO:0000313" key="2">
    <source>
        <dbReference type="EMBL" id="SVA64423.1"/>
    </source>
</evidence>
<accession>A0A381XJG2</accession>
<dbReference type="AlphaFoldDB" id="A0A381XJG2"/>
<proteinExistence type="predicted"/>
<protein>
    <submittedName>
        <fullName evidence="2">Uncharacterized protein</fullName>
    </submittedName>
</protein>
<name>A0A381XJG2_9ZZZZ</name>
<keyword evidence="1" id="KW-0812">Transmembrane</keyword>
<dbReference type="SUPFAM" id="SSF52317">
    <property type="entry name" value="Class I glutamine amidotransferase-like"/>
    <property type="match status" value="1"/>
</dbReference>
<feature type="transmembrane region" description="Helical" evidence="1">
    <location>
        <begin position="371"/>
        <end position="389"/>
    </location>
</feature>
<organism evidence="2">
    <name type="scientific">marine metagenome</name>
    <dbReference type="NCBI Taxonomy" id="408172"/>
    <lineage>
        <taxon>unclassified sequences</taxon>
        <taxon>metagenomes</taxon>
        <taxon>ecological metagenomes</taxon>
    </lineage>
</organism>